<organism evidence="2 3">
    <name type="scientific">Scheffersomyces spartinae</name>
    <dbReference type="NCBI Taxonomy" id="45513"/>
    <lineage>
        <taxon>Eukaryota</taxon>
        <taxon>Fungi</taxon>
        <taxon>Dikarya</taxon>
        <taxon>Ascomycota</taxon>
        <taxon>Saccharomycotina</taxon>
        <taxon>Pichiomycetes</taxon>
        <taxon>Debaryomycetaceae</taxon>
        <taxon>Scheffersomyces</taxon>
    </lineage>
</organism>
<dbReference type="GO" id="GO:0005737">
    <property type="term" value="C:cytoplasm"/>
    <property type="evidence" value="ECO:0007669"/>
    <property type="project" value="TreeGrafter"/>
</dbReference>
<dbReference type="Pfam" id="PF10303">
    <property type="entry name" value="DUF2408"/>
    <property type="match status" value="2"/>
</dbReference>
<dbReference type="GO" id="GO:0005634">
    <property type="term" value="C:nucleus"/>
    <property type="evidence" value="ECO:0007669"/>
    <property type="project" value="TreeGrafter"/>
</dbReference>
<dbReference type="EMBL" id="JAHMUF010000003">
    <property type="protein sequence ID" value="KAG7195602.1"/>
    <property type="molecule type" value="Genomic_DNA"/>
</dbReference>
<feature type="region of interest" description="Disordered" evidence="1">
    <location>
        <begin position="508"/>
        <end position="539"/>
    </location>
</feature>
<feature type="compositionally biased region" description="Acidic residues" evidence="1">
    <location>
        <begin position="508"/>
        <end position="523"/>
    </location>
</feature>
<proteinExistence type="predicted"/>
<feature type="region of interest" description="Disordered" evidence="1">
    <location>
        <begin position="589"/>
        <end position="618"/>
    </location>
</feature>
<sequence length="618" mass="71330">MVKSVPSYEKPCYEAFQLIHKQILEVKNNRNKYINSKQVYQIYYEFLSQLHELSVTRKDEELKGIKLQIPNSNDVKIDDIWQLLSLCFVTCGLIKFAPATYSSLSTVHKLLDHLQECQVYTLDDLKPIRVRLDEIRQIITQSEEKQEDDDDNEGDTASVYHVEERMLLRNKLNKCYQLYNQLEANFKNIPPDLEVTYNDLILLRKLLLNYFTLEESASGTSQSRPKVATIQSLNELKHKLKEINAKRDPDDGRFISQVATPDELESIQVVLNGLFDDCQNLIQDLYIRDNNDDVTDLFQAMSLKDASIQDEKYKSFLENSYKLYQQLIDLKSKLENLMVTRRWTMRETDLYSFQQSLKSIDQERLQLINDLASLSVTEVGGNELTSNTPSVSPPLIKRIELLLLYLLRRCYSLIYKLLESSEPVSESLQPIHNQLSTVKRCLLDIRRINGLNNLRELYPFQMKLALIDVKRIDGKFEVNGQVPEGQGTLNALLEECYDIVHELKIELEEMEDDDENDDDDDDERSIRIGGLGTPVLQAGPSGLGGSVGNIASNNNSTVNFFRKGELGAQLDFDDIETKRKRFAGFKEADYDSDSFNEDEEDDEDSFSSDEEYESNDYY</sequence>
<evidence type="ECO:0000313" key="3">
    <source>
        <dbReference type="Proteomes" id="UP000790833"/>
    </source>
</evidence>
<dbReference type="RefSeq" id="XP_043051147.1">
    <property type="nucleotide sequence ID" value="XM_043194095.1"/>
</dbReference>
<dbReference type="GeneID" id="66116743"/>
<dbReference type="AlphaFoldDB" id="A0A9P8AK75"/>
<reference evidence="2" key="1">
    <citation type="submission" date="2021-03" db="EMBL/GenBank/DDBJ databases">
        <authorList>
            <person name="Palmer J.M."/>
        </authorList>
    </citation>
    <scope>NUCLEOTIDE SEQUENCE</scope>
    <source>
        <strain evidence="2">ARV_011</strain>
    </source>
</reference>
<dbReference type="PANTHER" id="PTHR28086:SF1">
    <property type="entry name" value="CU(2+) SUPPRESSING AND BLEOMYCIN SENSITIVE PROTEIN 1"/>
    <property type="match status" value="1"/>
</dbReference>
<gene>
    <name evidence="2" type="ORF">KQ657_003369</name>
</gene>
<evidence type="ECO:0000256" key="1">
    <source>
        <dbReference type="SAM" id="MobiDB-lite"/>
    </source>
</evidence>
<dbReference type="PANTHER" id="PTHR28086">
    <property type="entry name" value="UPF0662 PROTEIN YPL260W"/>
    <property type="match status" value="1"/>
</dbReference>
<dbReference type="OrthoDB" id="2011986at2759"/>
<protein>
    <submittedName>
        <fullName evidence="2">Uncharacterized protein</fullName>
    </submittedName>
</protein>
<evidence type="ECO:0000313" key="2">
    <source>
        <dbReference type="EMBL" id="KAG7195602.1"/>
    </source>
</evidence>
<feature type="compositionally biased region" description="Acidic residues" evidence="1">
    <location>
        <begin position="590"/>
        <end position="618"/>
    </location>
</feature>
<name>A0A9P8AK75_9ASCO</name>
<comment type="caution">
    <text evidence="2">The sequence shown here is derived from an EMBL/GenBank/DDBJ whole genome shotgun (WGS) entry which is preliminary data.</text>
</comment>
<dbReference type="Proteomes" id="UP000790833">
    <property type="component" value="Unassembled WGS sequence"/>
</dbReference>
<keyword evidence="3" id="KW-1185">Reference proteome</keyword>
<dbReference type="InterPro" id="IPR018810">
    <property type="entry name" value="UPF0662"/>
</dbReference>
<accession>A0A9P8AK75</accession>